<evidence type="ECO:0000256" key="1">
    <source>
        <dbReference type="ARBA" id="ARBA00010169"/>
    </source>
</evidence>
<dbReference type="InterPro" id="IPR011322">
    <property type="entry name" value="N-reg_PII-like_a/b"/>
</dbReference>
<gene>
    <name evidence="2" type="ORF">M997_2248</name>
</gene>
<dbReference type="EMBL" id="LXEV01000024">
    <property type="protein sequence ID" value="OAT46371.1"/>
    <property type="molecule type" value="Genomic_DNA"/>
</dbReference>
<dbReference type="InterPro" id="IPR004323">
    <property type="entry name" value="Ion_tolerance_CutA"/>
</dbReference>
<dbReference type="Gene3D" id="3.30.70.120">
    <property type="match status" value="1"/>
</dbReference>
<comment type="similarity">
    <text evidence="1">Belongs to the CutA family.</text>
</comment>
<dbReference type="RefSeq" id="WP_239994653.1">
    <property type="nucleotide sequence ID" value="NZ_LXEV01000024.1"/>
</dbReference>
<sequence>MIIVYLTTPNEKVAKEIAYQLINTKLAAYINIISNLKSIYF</sequence>
<dbReference type="GO" id="GO:0005507">
    <property type="term" value="F:copper ion binding"/>
    <property type="evidence" value="ECO:0007669"/>
    <property type="project" value="TreeGrafter"/>
</dbReference>
<dbReference type="GO" id="GO:0010038">
    <property type="term" value="P:response to metal ion"/>
    <property type="evidence" value="ECO:0007669"/>
    <property type="project" value="InterPro"/>
</dbReference>
<reference evidence="2 3" key="1">
    <citation type="submission" date="2016-04" db="EMBL/GenBank/DDBJ databases">
        <title>ATOL: Assembling a taxonomically balanced genome-scale reconstruction of the evolutionary history of the Enterobacteriaceae.</title>
        <authorList>
            <person name="Plunkett G.III."/>
            <person name="Neeno-Eckwall E.C."/>
            <person name="Glasner J.D."/>
            <person name="Perna N.T."/>
        </authorList>
    </citation>
    <scope>NUCLEOTIDE SEQUENCE [LARGE SCALE GENOMIC DNA]</scope>
    <source>
        <strain evidence="2 3">ATCC 700826</strain>
    </source>
</reference>
<keyword evidence="3" id="KW-1185">Reference proteome</keyword>
<dbReference type="PANTHER" id="PTHR23419">
    <property type="entry name" value="DIVALENT CATION TOLERANCE CUTA-RELATED"/>
    <property type="match status" value="1"/>
</dbReference>
<dbReference type="Pfam" id="PF03091">
    <property type="entry name" value="CutA1"/>
    <property type="match status" value="1"/>
</dbReference>
<dbReference type="Proteomes" id="UP000078250">
    <property type="component" value="Unassembled WGS sequence"/>
</dbReference>
<name>A0AAJ3HRQ1_PROHU</name>
<organism evidence="2 3">
    <name type="scientific">Proteus hauseri ATCC 700826</name>
    <dbReference type="NCBI Taxonomy" id="1354271"/>
    <lineage>
        <taxon>Bacteria</taxon>
        <taxon>Pseudomonadati</taxon>
        <taxon>Pseudomonadota</taxon>
        <taxon>Gammaproteobacteria</taxon>
        <taxon>Enterobacterales</taxon>
        <taxon>Morganellaceae</taxon>
        <taxon>Proteus</taxon>
    </lineage>
</organism>
<comment type="caution">
    <text evidence="2">The sequence shown here is derived from an EMBL/GenBank/DDBJ whole genome shotgun (WGS) entry which is preliminary data.</text>
</comment>
<evidence type="ECO:0000313" key="2">
    <source>
        <dbReference type="EMBL" id="OAT46371.1"/>
    </source>
</evidence>
<evidence type="ECO:0000313" key="3">
    <source>
        <dbReference type="Proteomes" id="UP000078250"/>
    </source>
</evidence>
<protein>
    <submittedName>
        <fullName evidence="2">CutA family divalent ion tolerance protein</fullName>
    </submittedName>
</protein>
<dbReference type="SUPFAM" id="SSF54913">
    <property type="entry name" value="GlnB-like"/>
    <property type="match status" value="1"/>
</dbReference>
<accession>A0AAJ3HRQ1</accession>
<dbReference type="PANTHER" id="PTHR23419:SF8">
    <property type="entry name" value="FI09726P"/>
    <property type="match status" value="1"/>
</dbReference>
<dbReference type="AlphaFoldDB" id="A0AAJ3HRQ1"/>
<proteinExistence type="inferred from homology"/>
<dbReference type="InterPro" id="IPR015867">
    <property type="entry name" value="N-reg_PII/ATP_PRibTrfase_C"/>
</dbReference>